<dbReference type="EMBL" id="LARY01000001">
    <property type="protein sequence ID" value="RDX02671.1"/>
    <property type="molecule type" value="Genomic_DNA"/>
</dbReference>
<evidence type="ECO:0000256" key="4">
    <source>
        <dbReference type="PIRNR" id="PIRNR037489"/>
    </source>
</evidence>
<evidence type="ECO:0000313" key="7">
    <source>
        <dbReference type="Proteomes" id="UP000257055"/>
    </source>
</evidence>
<dbReference type="InterPro" id="IPR017221">
    <property type="entry name" value="DUF34/NIF3_bac"/>
</dbReference>
<feature type="binding site" evidence="5">
    <location>
        <position position="68"/>
    </location>
    <ligand>
        <name>a divalent metal cation</name>
        <dbReference type="ChEBI" id="CHEBI:60240"/>
        <label>1</label>
    </ligand>
</feature>
<gene>
    <name evidence="6" type="ORF">UR08_03955</name>
</gene>
<feature type="binding site" evidence="5">
    <location>
        <position position="67"/>
    </location>
    <ligand>
        <name>a divalent metal cation</name>
        <dbReference type="ChEBI" id="CHEBI:60240"/>
        <label>1</label>
    </ligand>
</feature>
<dbReference type="GO" id="GO:0005737">
    <property type="term" value="C:cytoplasm"/>
    <property type="evidence" value="ECO:0007669"/>
    <property type="project" value="TreeGrafter"/>
</dbReference>
<protein>
    <recommendedName>
        <fullName evidence="2 4">GTP cyclohydrolase 1 type 2 homolog</fullName>
    </recommendedName>
</protein>
<feature type="binding site" evidence="5">
    <location>
        <position position="106"/>
    </location>
    <ligand>
        <name>a divalent metal cation</name>
        <dbReference type="ChEBI" id="CHEBI:60240"/>
        <label>1</label>
    </ligand>
</feature>
<dbReference type="RefSeq" id="WP_115752360.1">
    <property type="nucleotide sequence ID" value="NZ_LARY01000001.1"/>
</dbReference>
<name>A0A3D8TUK9_9LIST</name>
<comment type="similarity">
    <text evidence="1 4">Belongs to the GTP cyclohydrolase I type 2/NIF3 family.</text>
</comment>
<comment type="caution">
    <text evidence="6">The sequence shown here is derived from an EMBL/GenBank/DDBJ whole genome shotgun (WGS) entry which is preliminary data.</text>
</comment>
<dbReference type="InterPro" id="IPR015867">
    <property type="entry name" value="N-reg_PII/ATP_PRibTrfase_C"/>
</dbReference>
<dbReference type="InterPro" id="IPR036069">
    <property type="entry name" value="DUF34/NIF3_sf"/>
</dbReference>
<feature type="binding site" evidence="5">
    <location>
        <position position="336"/>
    </location>
    <ligand>
        <name>a divalent metal cation</name>
        <dbReference type="ChEBI" id="CHEBI:60240"/>
        <label>1</label>
    </ligand>
</feature>
<dbReference type="AlphaFoldDB" id="A0A3D8TUK9"/>
<dbReference type="NCBIfam" id="TIGR00486">
    <property type="entry name" value="YbgI_SA1388"/>
    <property type="match status" value="1"/>
</dbReference>
<organism evidence="6 7">
    <name type="scientific">Listeria kieliensis</name>
    <dbReference type="NCBI Taxonomy" id="1621700"/>
    <lineage>
        <taxon>Bacteria</taxon>
        <taxon>Bacillati</taxon>
        <taxon>Bacillota</taxon>
        <taxon>Bacilli</taxon>
        <taxon>Bacillales</taxon>
        <taxon>Listeriaceae</taxon>
        <taxon>Listeria</taxon>
    </lineage>
</organism>
<evidence type="ECO:0000313" key="6">
    <source>
        <dbReference type="EMBL" id="RDX02671.1"/>
    </source>
</evidence>
<dbReference type="FunFam" id="3.40.1390.30:FF:000001">
    <property type="entry name" value="GTP cyclohydrolase 1 type 2"/>
    <property type="match status" value="1"/>
</dbReference>
<accession>A0A3D8TUK9</accession>
<evidence type="ECO:0000256" key="5">
    <source>
        <dbReference type="PIRSR" id="PIRSR602678-1"/>
    </source>
</evidence>
<dbReference type="PANTHER" id="PTHR13799">
    <property type="entry name" value="NGG1 INTERACTING FACTOR 3"/>
    <property type="match status" value="1"/>
</dbReference>
<evidence type="ECO:0000256" key="1">
    <source>
        <dbReference type="ARBA" id="ARBA00006964"/>
    </source>
</evidence>
<dbReference type="SUPFAM" id="SSF102705">
    <property type="entry name" value="NIF3 (NGG1p interacting factor 3)-like"/>
    <property type="match status" value="1"/>
</dbReference>
<evidence type="ECO:0000256" key="2">
    <source>
        <dbReference type="ARBA" id="ARBA00022112"/>
    </source>
</evidence>
<dbReference type="PIRSF" id="PIRSF037489">
    <property type="entry name" value="UCP037489_NIF3_YqfO"/>
    <property type="match status" value="1"/>
</dbReference>
<dbReference type="GO" id="GO:0046872">
    <property type="term" value="F:metal ion binding"/>
    <property type="evidence" value="ECO:0007669"/>
    <property type="project" value="UniProtKB-UniRule"/>
</dbReference>
<dbReference type="Gene3D" id="3.40.1390.30">
    <property type="entry name" value="NIF3 (NGG1p interacting factor 3)-like"/>
    <property type="match status" value="1"/>
</dbReference>
<proteinExistence type="inferred from homology"/>
<dbReference type="Proteomes" id="UP000257055">
    <property type="component" value="Unassembled WGS sequence"/>
</dbReference>
<dbReference type="InterPro" id="IPR002678">
    <property type="entry name" value="DUF34/NIF3"/>
</dbReference>
<dbReference type="PANTHER" id="PTHR13799:SF14">
    <property type="entry name" value="GTP CYCLOHYDROLASE 1 TYPE 2 HOMOLOG"/>
    <property type="match status" value="1"/>
</dbReference>
<sequence length="373" mass="41205">MKTANGHEFVAMLEKIAPRKLAMEDDPIGLQLGDLSKKVRKIMFTLDVLEEVVDEAIEQGVDMIIAHHPFLFRPVHKIDMETAQGRMIRKLIKHDIIVFAAHTNLDIARGGVNDILADLLELKDTEVIVPTHVEKYLKMVVFVPEESSETVRQILMNNGAGEIGTEYESCSFEVSGIGKFKPSENAKPAKGKNGELASVKEVRLEAIIREDLAEQAVKAVKAGHPYEEPAVDLYPLEGLKHVEGLGRVGKLAKEMPLEVFIDIVKGVLSIEHVRLIGDPNAKVKKVAVLGGDGNKFIHAAKRSGADVLITGDIYYHTGHDLLAIGLPTIDAGHNIEKVMKSYLKTEFEERSKNLGIEVELIVSEKNTDPFTFL</sequence>
<feature type="binding site" evidence="5">
    <location>
        <position position="333"/>
    </location>
    <ligand>
        <name>a divalent metal cation</name>
        <dbReference type="ChEBI" id="CHEBI:60240"/>
        <label>1</label>
    </ligand>
</feature>
<dbReference type="Pfam" id="PF01784">
    <property type="entry name" value="DUF34_NIF3"/>
    <property type="match status" value="1"/>
</dbReference>
<keyword evidence="3 4" id="KW-0479">Metal-binding</keyword>
<keyword evidence="7" id="KW-1185">Reference proteome</keyword>
<dbReference type="Gene3D" id="3.30.70.120">
    <property type="match status" value="1"/>
</dbReference>
<reference evidence="7" key="1">
    <citation type="submission" date="2015-04" db="EMBL/GenBank/DDBJ databases">
        <authorList>
            <person name="Schardt J."/>
            <person name="Mueller-Herbst S."/>
            <person name="Scherer S."/>
            <person name="Huptas C."/>
        </authorList>
    </citation>
    <scope>NUCLEOTIDE SEQUENCE [LARGE SCALE GENOMIC DNA]</scope>
    <source>
        <strain evidence="7">Kiel-L1</strain>
    </source>
</reference>
<evidence type="ECO:0000256" key="3">
    <source>
        <dbReference type="ARBA" id="ARBA00022723"/>
    </source>
</evidence>